<dbReference type="EMBL" id="JAPWDO010000008">
    <property type="protein sequence ID" value="KAJ5458840.1"/>
    <property type="molecule type" value="Genomic_DNA"/>
</dbReference>
<sequence length="66" mass="7368">MHLYSILVATLGLTVSTAFAGNQYYEQQSLTDCLNLCHDDPNDYKCPPTTEKEQLSSGCWTCCDTE</sequence>
<proteinExistence type="predicted"/>
<reference evidence="2" key="2">
    <citation type="journal article" date="2023" name="IMA Fungus">
        <title>Comparative genomic study of the Penicillium genus elucidates a diverse pangenome and 15 lateral gene transfer events.</title>
        <authorList>
            <person name="Petersen C."/>
            <person name="Sorensen T."/>
            <person name="Nielsen M.R."/>
            <person name="Sondergaard T.E."/>
            <person name="Sorensen J.L."/>
            <person name="Fitzpatrick D.A."/>
            <person name="Frisvad J.C."/>
            <person name="Nielsen K.L."/>
        </authorList>
    </citation>
    <scope>NUCLEOTIDE SEQUENCE</scope>
    <source>
        <strain evidence="2">IBT 17660</strain>
    </source>
</reference>
<feature type="chain" id="PRO_5040790047" evidence="1">
    <location>
        <begin position="21"/>
        <end position="66"/>
    </location>
</feature>
<evidence type="ECO:0000256" key="1">
    <source>
        <dbReference type="SAM" id="SignalP"/>
    </source>
</evidence>
<accession>A0A9X0BH06</accession>
<evidence type="ECO:0000313" key="3">
    <source>
        <dbReference type="Proteomes" id="UP001147760"/>
    </source>
</evidence>
<reference evidence="2" key="1">
    <citation type="submission" date="2022-12" db="EMBL/GenBank/DDBJ databases">
        <authorList>
            <person name="Petersen C."/>
        </authorList>
    </citation>
    <scope>NUCLEOTIDE SEQUENCE</scope>
    <source>
        <strain evidence="2">IBT 17660</strain>
    </source>
</reference>
<gene>
    <name evidence="2" type="ORF">N7530_010784</name>
</gene>
<comment type="caution">
    <text evidence="2">The sequence shown here is derived from an EMBL/GenBank/DDBJ whole genome shotgun (WGS) entry which is preliminary data.</text>
</comment>
<protein>
    <submittedName>
        <fullName evidence="2">Uncharacterized protein</fullName>
    </submittedName>
</protein>
<dbReference type="OrthoDB" id="4262255at2759"/>
<evidence type="ECO:0000313" key="2">
    <source>
        <dbReference type="EMBL" id="KAJ5458840.1"/>
    </source>
</evidence>
<keyword evidence="3" id="KW-1185">Reference proteome</keyword>
<name>A0A9X0BH06_9EURO</name>
<feature type="signal peptide" evidence="1">
    <location>
        <begin position="1"/>
        <end position="20"/>
    </location>
</feature>
<keyword evidence="1" id="KW-0732">Signal</keyword>
<organism evidence="2 3">
    <name type="scientific">Penicillium desertorum</name>
    <dbReference type="NCBI Taxonomy" id="1303715"/>
    <lineage>
        <taxon>Eukaryota</taxon>
        <taxon>Fungi</taxon>
        <taxon>Dikarya</taxon>
        <taxon>Ascomycota</taxon>
        <taxon>Pezizomycotina</taxon>
        <taxon>Eurotiomycetes</taxon>
        <taxon>Eurotiomycetidae</taxon>
        <taxon>Eurotiales</taxon>
        <taxon>Aspergillaceae</taxon>
        <taxon>Penicillium</taxon>
    </lineage>
</organism>
<dbReference type="AlphaFoldDB" id="A0A9X0BH06"/>
<dbReference type="Proteomes" id="UP001147760">
    <property type="component" value="Unassembled WGS sequence"/>
</dbReference>